<dbReference type="GO" id="GO:0008170">
    <property type="term" value="F:N-methyltransferase activity"/>
    <property type="evidence" value="ECO:0007669"/>
    <property type="project" value="InterPro"/>
</dbReference>
<dbReference type="GO" id="GO:0003677">
    <property type="term" value="F:DNA binding"/>
    <property type="evidence" value="ECO:0007669"/>
    <property type="project" value="InterPro"/>
</dbReference>
<dbReference type="GO" id="GO:0032259">
    <property type="term" value="P:methylation"/>
    <property type="evidence" value="ECO:0007669"/>
    <property type="project" value="UniProtKB-KW"/>
</dbReference>
<keyword evidence="4" id="KW-0680">Restriction system</keyword>
<comment type="caution">
    <text evidence="7">The sequence shown here is derived from an EMBL/GenBank/DDBJ whole genome shotgun (WGS) entry which is preliminary data.</text>
</comment>
<dbReference type="PRINTS" id="PR00508">
    <property type="entry name" value="S21N4MTFRASE"/>
</dbReference>
<dbReference type="GO" id="GO:0005737">
    <property type="term" value="C:cytoplasm"/>
    <property type="evidence" value="ECO:0007669"/>
    <property type="project" value="TreeGrafter"/>
</dbReference>
<sequence length="238" mass="27163">MAEKKLLGGIELNRIYQRDCIEGMRMIPDKSIDLIVTDPPYLMNYRSNRRVANERFKHITNDRDSNGLIADYIAECYRVLKEDTAIYMFCSWHHIDFFKTEFEKYFKLKNLIVWNKNVHGTGDLKGSYGPKHELVLFGHKGRSLLREKRLPDVIDCAKIPSLKLTHPTEKPTELLKIFIRNSSDKGGIVLDGFAGTGSTCVAAVETGRNFAAFEIETEYVTAANMRLDSLAIPKEDVV</sequence>
<protein>
    <recommendedName>
        <fullName evidence="5">Methyltransferase</fullName>
        <ecNumber evidence="5">2.1.1.-</ecNumber>
    </recommendedName>
</protein>
<gene>
    <name evidence="7" type="ORF">CHH67_22575</name>
</gene>
<evidence type="ECO:0000256" key="4">
    <source>
        <dbReference type="ARBA" id="ARBA00022747"/>
    </source>
</evidence>
<dbReference type="SUPFAM" id="SSF53335">
    <property type="entry name" value="S-adenosyl-L-methionine-dependent methyltransferases"/>
    <property type="match status" value="1"/>
</dbReference>
<dbReference type="Proteomes" id="UP000215596">
    <property type="component" value="Unassembled WGS sequence"/>
</dbReference>
<dbReference type="PANTHER" id="PTHR13370:SF3">
    <property type="entry name" value="TRNA (GUANINE(10)-N2)-METHYLTRANSFERASE HOMOLOG"/>
    <property type="match status" value="1"/>
</dbReference>
<dbReference type="InterPro" id="IPR002941">
    <property type="entry name" value="DNA_methylase_N4/N6"/>
</dbReference>
<evidence type="ECO:0000313" key="7">
    <source>
        <dbReference type="EMBL" id="PAD72429.1"/>
    </source>
</evidence>
<dbReference type="OrthoDB" id="9800801at2"/>
<organism evidence="7 8">
    <name type="scientific">Paenibacillus campinasensis</name>
    <dbReference type="NCBI Taxonomy" id="66347"/>
    <lineage>
        <taxon>Bacteria</taxon>
        <taxon>Bacillati</taxon>
        <taxon>Bacillota</taxon>
        <taxon>Bacilli</taxon>
        <taxon>Bacillales</taxon>
        <taxon>Paenibacillaceae</taxon>
        <taxon>Paenibacillus</taxon>
    </lineage>
</organism>
<dbReference type="AlphaFoldDB" id="A0A268EH73"/>
<evidence type="ECO:0000256" key="2">
    <source>
        <dbReference type="ARBA" id="ARBA00022603"/>
    </source>
</evidence>
<evidence type="ECO:0000256" key="5">
    <source>
        <dbReference type="RuleBase" id="RU362026"/>
    </source>
</evidence>
<comment type="similarity">
    <text evidence="1 5">Belongs to the N(4)/N(6)-methyltransferase family.</text>
</comment>
<dbReference type="GO" id="GO:0009007">
    <property type="term" value="F:site-specific DNA-methyltransferase (adenine-specific) activity"/>
    <property type="evidence" value="ECO:0007669"/>
    <property type="project" value="TreeGrafter"/>
</dbReference>
<dbReference type="PROSITE" id="PS00092">
    <property type="entry name" value="N6_MTASE"/>
    <property type="match status" value="1"/>
</dbReference>
<evidence type="ECO:0000256" key="3">
    <source>
        <dbReference type="ARBA" id="ARBA00022679"/>
    </source>
</evidence>
<keyword evidence="3" id="KW-0808">Transferase</keyword>
<proteinExistence type="inferred from homology"/>
<accession>A0A268EH73</accession>
<reference evidence="7 8" key="1">
    <citation type="submission" date="2017-07" db="EMBL/GenBank/DDBJ databases">
        <title>Isolation and whole genome analysis of endospore-forming bacteria from heroin.</title>
        <authorList>
            <person name="Kalinowski J."/>
            <person name="Ahrens B."/>
            <person name="Al-Dilaimi A."/>
            <person name="Winkler A."/>
            <person name="Wibberg D."/>
            <person name="Schleenbecker U."/>
            <person name="Ruckert C."/>
            <person name="Wolfel R."/>
            <person name="Grass G."/>
        </authorList>
    </citation>
    <scope>NUCLEOTIDE SEQUENCE [LARGE SCALE GENOMIC DNA]</scope>
    <source>
        <strain evidence="7 8">7537-G1</strain>
    </source>
</reference>
<dbReference type="Gene3D" id="3.40.50.150">
    <property type="entry name" value="Vaccinia Virus protein VP39"/>
    <property type="match status" value="1"/>
</dbReference>
<dbReference type="GO" id="GO:0009307">
    <property type="term" value="P:DNA restriction-modification system"/>
    <property type="evidence" value="ECO:0007669"/>
    <property type="project" value="UniProtKB-KW"/>
</dbReference>
<dbReference type="InterPro" id="IPR002052">
    <property type="entry name" value="DNA_methylase_N6_adenine_CS"/>
</dbReference>
<dbReference type="InterPro" id="IPR001091">
    <property type="entry name" value="RM_Methyltransferase"/>
</dbReference>
<dbReference type="Pfam" id="PF01555">
    <property type="entry name" value="N6_N4_Mtase"/>
    <property type="match status" value="1"/>
</dbReference>
<dbReference type="PANTHER" id="PTHR13370">
    <property type="entry name" value="RNA METHYLASE-RELATED"/>
    <property type="match status" value="1"/>
</dbReference>
<evidence type="ECO:0000256" key="1">
    <source>
        <dbReference type="ARBA" id="ARBA00006594"/>
    </source>
</evidence>
<dbReference type="InterPro" id="IPR029063">
    <property type="entry name" value="SAM-dependent_MTases_sf"/>
</dbReference>
<dbReference type="EC" id="2.1.1.-" evidence="5"/>
<evidence type="ECO:0000313" key="8">
    <source>
        <dbReference type="Proteomes" id="UP000215596"/>
    </source>
</evidence>
<evidence type="ECO:0000259" key="6">
    <source>
        <dbReference type="Pfam" id="PF01555"/>
    </source>
</evidence>
<feature type="domain" description="DNA methylase N-4/N-6" evidence="6">
    <location>
        <begin position="32"/>
        <end position="224"/>
    </location>
</feature>
<keyword evidence="2" id="KW-0489">Methyltransferase</keyword>
<dbReference type="EMBL" id="NPBY01000079">
    <property type="protein sequence ID" value="PAD72429.1"/>
    <property type="molecule type" value="Genomic_DNA"/>
</dbReference>
<name>A0A268EH73_9BACL</name>
<dbReference type="RefSeq" id="WP_095267628.1">
    <property type="nucleotide sequence ID" value="NZ_NPBY01000079.1"/>
</dbReference>